<sequence length="106" mass="11795">QPLDRTYPSPATGFATMRFAFSHCLVSLLAVAAICHTAMGMQKQQQSNKSESKRKQPARLAVSHTPGSGYDHQNSQALDMGKYLNQQYGPNSRLFKDLDKAYFKKG</sequence>
<organism evidence="3 4">
    <name type="scientific">Dimargaris verticillata</name>
    <dbReference type="NCBI Taxonomy" id="2761393"/>
    <lineage>
        <taxon>Eukaryota</taxon>
        <taxon>Fungi</taxon>
        <taxon>Fungi incertae sedis</taxon>
        <taxon>Zoopagomycota</taxon>
        <taxon>Kickxellomycotina</taxon>
        <taxon>Dimargaritomycetes</taxon>
        <taxon>Dimargaritales</taxon>
        <taxon>Dimargaritaceae</taxon>
        <taxon>Dimargaris</taxon>
    </lineage>
</organism>
<keyword evidence="2" id="KW-0812">Transmembrane</keyword>
<reference evidence="3" key="1">
    <citation type="submission" date="2022-07" db="EMBL/GenBank/DDBJ databases">
        <title>Phylogenomic reconstructions and comparative analyses of Kickxellomycotina fungi.</title>
        <authorList>
            <person name="Reynolds N.K."/>
            <person name="Stajich J.E."/>
            <person name="Barry K."/>
            <person name="Grigoriev I.V."/>
            <person name="Crous P."/>
            <person name="Smith M.E."/>
        </authorList>
    </citation>
    <scope>NUCLEOTIDE SEQUENCE</scope>
    <source>
        <strain evidence="3">RSA 567</strain>
    </source>
</reference>
<feature type="transmembrane region" description="Helical" evidence="2">
    <location>
        <begin position="20"/>
        <end position="39"/>
    </location>
</feature>
<dbReference type="AlphaFoldDB" id="A0A9W8EB80"/>
<keyword evidence="2" id="KW-0472">Membrane</keyword>
<keyword evidence="2" id="KW-1133">Transmembrane helix</keyword>
<feature type="region of interest" description="Disordered" evidence="1">
    <location>
        <begin position="41"/>
        <end position="76"/>
    </location>
</feature>
<evidence type="ECO:0000256" key="2">
    <source>
        <dbReference type="SAM" id="Phobius"/>
    </source>
</evidence>
<name>A0A9W8EB80_9FUNG</name>
<feature type="non-terminal residue" evidence="3">
    <location>
        <position position="1"/>
    </location>
</feature>
<evidence type="ECO:0000313" key="4">
    <source>
        <dbReference type="Proteomes" id="UP001151582"/>
    </source>
</evidence>
<dbReference type="EMBL" id="JANBQB010001105">
    <property type="protein sequence ID" value="KAJ1972280.1"/>
    <property type="molecule type" value="Genomic_DNA"/>
</dbReference>
<proteinExistence type="predicted"/>
<protein>
    <submittedName>
        <fullName evidence="3">Uncharacterized protein</fullName>
    </submittedName>
</protein>
<comment type="caution">
    <text evidence="3">The sequence shown here is derived from an EMBL/GenBank/DDBJ whole genome shotgun (WGS) entry which is preliminary data.</text>
</comment>
<gene>
    <name evidence="3" type="ORF">H4R34_005460</name>
</gene>
<evidence type="ECO:0000256" key="1">
    <source>
        <dbReference type="SAM" id="MobiDB-lite"/>
    </source>
</evidence>
<keyword evidence="4" id="KW-1185">Reference proteome</keyword>
<dbReference type="Proteomes" id="UP001151582">
    <property type="component" value="Unassembled WGS sequence"/>
</dbReference>
<accession>A0A9W8EB80</accession>
<evidence type="ECO:0000313" key="3">
    <source>
        <dbReference type="EMBL" id="KAJ1972280.1"/>
    </source>
</evidence>